<evidence type="ECO:0000256" key="1">
    <source>
        <dbReference type="ARBA" id="ARBA00022723"/>
    </source>
</evidence>
<evidence type="ECO:0000256" key="2">
    <source>
        <dbReference type="ARBA" id="ARBA00022771"/>
    </source>
</evidence>
<dbReference type="GO" id="GO:0008270">
    <property type="term" value="F:zinc ion binding"/>
    <property type="evidence" value="ECO:0007669"/>
    <property type="project" value="UniProtKB-KW"/>
</dbReference>
<accession>A0A0K9PGV9</accession>
<keyword evidence="8" id="KW-1185">Reference proteome</keyword>
<feature type="region of interest" description="Disordered" evidence="4">
    <location>
        <begin position="1"/>
        <end position="58"/>
    </location>
</feature>
<dbReference type="Pfam" id="PF12906">
    <property type="entry name" value="RINGv"/>
    <property type="match status" value="1"/>
</dbReference>
<evidence type="ECO:0000256" key="5">
    <source>
        <dbReference type="SAM" id="Phobius"/>
    </source>
</evidence>
<keyword evidence="5" id="KW-1133">Transmembrane helix</keyword>
<keyword evidence="3" id="KW-0862">Zinc</keyword>
<proteinExistence type="predicted"/>
<evidence type="ECO:0000256" key="3">
    <source>
        <dbReference type="ARBA" id="ARBA00022833"/>
    </source>
</evidence>
<organism evidence="7 8">
    <name type="scientific">Zostera marina</name>
    <name type="common">Eelgrass</name>
    <dbReference type="NCBI Taxonomy" id="29655"/>
    <lineage>
        <taxon>Eukaryota</taxon>
        <taxon>Viridiplantae</taxon>
        <taxon>Streptophyta</taxon>
        <taxon>Embryophyta</taxon>
        <taxon>Tracheophyta</taxon>
        <taxon>Spermatophyta</taxon>
        <taxon>Magnoliopsida</taxon>
        <taxon>Liliopsida</taxon>
        <taxon>Zosteraceae</taxon>
        <taxon>Zostera</taxon>
    </lineage>
</organism>
<evidence type="ECO:0000256" key="4">
    <source>
        <dbReference type="SAM" id="MobiDB-lite"/>
    </source>
</evidence>
<keyword evidence="2" id="KW-0863">Zinc-finger</keyword>
<protein>
    <recommendedName>
        <fullName evidence="6">RING-CH-type domain-containing protein</fullName>
    </recommendedName>
</protein>
<dbReference type="Gene3D" id="3.30.40.10">
    <property type="entry name" value="Zinc/RING finger domain, C3HC4 (zinc finger)"/>
    <property type="match status" value="1"/>
</dbReference>
<dbReference type="AlphaFoldDB" id="A0A0K9PGV9"/>
<dbReference type="PANTHER" id="PTHR46214:SF16">
    <property type="entry name" value="OS10G0481450 PROTEIN"/>
    <property type="match status" value="1"/>
</dbReference>
<name>A0A0K9PGV9_ZOSMR</name>
<feature type="compositionally biased region" description="Basic and acidic residues" evidence="4">
    <location>
        <begin position="1"/>
        <end position="47"/>
    </location>
</feature>
<dbReference type="InterPro" id="IPR011016">
    <property type="entry name" value="Znf_RING-CH"/>
</dbReference>
<comment type="caution">
    <text evidence="7">The sequence shown here is derived from an EMBL/GenBank/DDBJ whole genome shotgun (WGS) entry which is preliminary data.</text>
</comment>
<sequence length="260" mass="29525">MMEKENKLAVEGEGGRDGEEEKDKKPDESTPKDHRQQKERLRNDEKASSTSSSPPPVLISISISRSEEEFSSDLPPKLESGTLLRSDSYHEVCRVCHQQTEESLVELGCRCRGDLSKAHQTCINIWFHSRGSNKCEICRQIATNIPSPDSLPRPNYWMWRFDQTRNGSPVERIQPVRGRFSPLWIVFIFLIGGLLLDVLISLSLGFSSLPIDIIIVVLIVLGVVTAFRLIIECFNETNFRRRFQMPDATLNPGPEYPPTL</sequence>
<dbReference type="SMART" id="SM00744">
    <property type="entry name" value="RINGv"/>
    <property type="match status" value="1"/>
</dbReference>
<dbReference type="OMA" id="RYWIWRV"/>
<dbReference type="PANTHER" id="PTHR46214">
    <property type="entry name" value="ZINC FINGER, RING-CH-TYPE"/>
    <property type="match status" value="1"/>
</dbReference>
<dbReference type="InterPro" id="IPR013083">
    <property type="entry name" value="Znf_RING/FYVE/PHD"/>
</dbReference>
<dbReference type="STRING" id="29655.A0A0K9PGV9"/>
<feature type="domain" description="RING-CH-type" evidence="6">
    <location>
        <begin position="85"/>
        <end position="145"/>
    </location>
</feature>
<evidence type="ECO:0000259" key="6">
    <source>
        <dbReference type="PROSITE" id="PS51292"/>
    </source>
</evidence>
<dbReference type="OrthoDB" id="273089at2759"/>
<feature type="compositionally biased region" description="Low complexity" evidence="4">
    <location>
        <begin position="48"/>
        <end position="58"/>
    </location>
</feature>
<keyword evidence="1" id="KW-0479">Metal-binding</keyword>
<feature type="transmembrane region" description="Helical" evidence="5">
    <location>
        <begin position="213"/>
        <end position="231"/>
    </location>
</feature>
<gene>
    <name evidence="7" type="ORF">ZOSMA_267G00280</name>
</gene>
<feature type="transmembrane region" description="Helical" evidence="5">
    <location>
        <begin position="183"/>
        <end position="207"/>
    </location>
</feature>
<keyword evidence="5" id="KW-0472">Membrane</keyword>
<reference evidence="8" key="1">
    <citation type="journal article" date="2016" name="Nature">
        <title>The genome of the seagrass Zostera marina reveals angiosperm adaptation to the sea.</title>
        <authorList>
            <person name="Olsen J.L."/>
            <person name="Rouze P."/>
            <person name="Verhelst B."/>
            <person name="Lin Y.-C."/>
            <person name="Bayer T."/>
            <person name="Collen J."/>
            <person name="Dattolo E."/>
            <person name="De Paoli E."/>
            <person name="Dittami S."/>
            <person name="Maumus F."/>
            <person name="Michel G."/>
            <person name="Kersting A."/>
            <person name="Lauritano C."/>
            <person name="Lohaus R."/>
            <person name="Toepel M."/>
            <person name="Tonon T."/>
            <person name="Vanneste K."/>
            <person name="Amirebrahimi M."/>
            <person name="Brakel J."/>
            <person name="Bostroem C."/>
            <person name="Chovatia M."/>
            <person name="Grimwood J."/>
            <person name="Jenkins J.W."/>
            <person name="Jueterbock A."/>
            <person name="Mraz A."/>
            <person name="Stam W.T."/>
            <person name="Tice H."/>
            <person name="Bornberg-Bauer E."/>
            <person name="Green P.J."/>
            <person name="Pearson G.A."/>
            <person name="Procaccini G."/>
            <person name="Duarte C.M."/>
            <person name="Schmutz J."/>
            <person name="Reusch T.B.H."/>
            <person name="Van de Peer Y."/>
        </authorList>
    </citation>
    <scope>NUCLEOTIDE SEQUENCE [LARGE SCALE GENOMIC DNA]</scope>
    <source>
        <strain evidence="8">cv. Finnish</strain>
    </source>
</reference>
<dbReference type="SUPFAM" id="SSF57850">
    <property type="entry name" value="RING/U-box"/>
    <property type="match status" value="1"/>
</dbReference>
<dbReference type="EMBL" id="LFYR01000909">
    <property type="protein sequence ID" value="KMZ67475.1"/>
    <property type="molecule type" value="Genomic_DNA"/>
</dbReference>
<keyword evidence="5" id="KW-0812">Transmembrane</keyword>
<evidence type="ECO:0000313" key="8">
    <source>
        <dbReference type="Proteomes" id="UP000036987"/>
    </source>
</evidence>
<evidence type="ECO:0000313" key="7">
    <source>
        <dbReference type="EMBL" id="KMZ67475.1"/>
    </source>
</evidence>
<dbReference type="PROSITE" id="PS51292">
    <property type="entry name" value="ZF_RING_CH"/>
    <property type="match status" value="1"/>
</dbReference>
<dbReference type="Proteomes" id="UP000036987">
    <property type="component" value="Unassembled WGS sequence"/>
</dbReference>